<dbReference type="Proteomes" id="UP000800040">
    <property type="component" value="Unassembled WGS sequence"/>
</dbReference>
<sequence>MFGFFENPAPSSPPDPDKLKLKPNECQTLTLPDKRILGFATYGSINPDDSVIFLFHGLPGCRLVGRSWDKLCKEIDTRLITIDRPGCGDSTLADRGLIDWPNDVLSLANHLGIERFSVLGASGGGPFALACARFIPKERLRATTVVCGIGPIEALLDTVPYLSWRLMGITPWLLTQGARRVFLPYVLIRPYLTRDPSRLKRVLEDQCSTPEERAQIRDMSGDTNVDDVVASLLEAFKQGPGGCMQDGTVLTRDWGFDLKDIDSEKVWIVHGDQDAQAPLKVAMWIDERLGGRRLRVLKGKTHFTIWKDHSKEIFSQCARLEIDMTRKIVIAL</sequence>
<reference evidence="7" key="1">
    <citation type="submission" date="2020-01" db="EMBL/GenBank/DDBJ databases">
        <authorList>
            <consortium name="DOE Joint Genome Institute"/>
            <person name="Haridas S."/>
            <person name="Albert R."/>
            <person name="Binder M."/>
            <person name="Bloem J."/>
            <person name="Labutti K."/>
            <person name="Salamov A."/>
            <person name="Andreopoulos B."/>
            <person name="Baker S.E."/>
            <person name="Barry K."/>
            <person name="Bills G."/>
            <person name="Bluhm B.H."/>
            <person name="Cannon C."/>
            <person name="Castanera R."/>
            <person name="Culley D.E."/>
            <person name="Daum C."/>
            <person name="Ezra D."/>
            <person name="Gonzalez J.B."/>
            <person name="Henrissat B."/>
            <person name="Kuo A."/>
            <person name="Liang C."/>
            <person name="Lipzen A."/>
            <person name="Lutzoni F."/>
            <person name="Magnuson J."/>
            <person name="Mondo S."/>
            <person name="Nolan M."/>
            <person name="Ohm R."/>
            <person name="Pangilinan J."/>
            <person name="Park H.-J."/>
            <person name="Ramirez L."/>
            <person name="Alfaro M."/>
            <person name="Sun H."/>
            <person name="Tritt A."/>
            <person name="Yoshinaga Y."/>
            <person name="Zwiers L.-H."/>
            <person name="Turgeon B.G."/>
            <person name="Goodwin S.B."/>
            <person name="Spatafora J.W."/>
            <person name="Crous P.W."/>
            <person name="Grigoriev I.V."/>
        </authorList>
    </citation>
    <scope>NUCLEOTIDE SEQUENCE</scope>
    <source>
        <strain evidence="7">P77</strain>
    </source>
</reference>
<evidence type="ECO:0000259" key="6">
    <source>
        <dbReference type="Pfam" id="PF12697"/>
    </source>
</evidence>
<evidence type="ECO:0000256" key="5">
    <source>
        <dbReference type="SAM" id="MobiDB-lite"/>
    </source>
</evidence>
<evidence type="ECO:0000256" key="2">
    <source>
        <dbReference type="ARBA" id="ARBA00005668"/>
    </source>
</evidence>
<keyword evidence="3" id="KW-0843">Virulence</keyword>
<dbReference type="InterPro" id="IPR029058">
    <property type="entry name" value="AB_hydrolase_fold"/>
</dbReference>
<comment type="similarity">
    <text evidence="2">Belongs to the AB hydrolase superfamily. AKT2 hydrolase family.</text>
</comment>
<dbReference type="InterPro" id="IPR000073">
    <property type="entry name" value="AB_hydrolase_1"/>
</dbReference>
<keyword evidence="4" id="KW-0576">Peroxisome</keyword>
<dbReference type="AlphaFoldDB" id="A0A6A5K7Q6"/>
<evidence type="ECO:0000256" key="1">
    <source>
        <dbReference type="ARBA" id="ARBA00004275"/>
    </source>
</evidence>
<dbReference type="SUPFAM" id="SSF53474">
    <property type="entry name" value="alpha/beta-Hydrolases"/>
    <property type="match status" value="1"/>
</dbReference>
<keyword evidence="7" id="KW-0378">Hydrolase</keyword>
<gene>
    <name evidence="7" type="ORF">BDW02DRAFT_168015</name>
</gene>
<dbReference type="InterPro" id="IPR050471">
    <property type="entry name" value="AB_hydrolase"/>
</dbReference>
<organism evidence="7 8">
    <name type="scientific">Decorospora gaudefroyi</name>
    <dbReference type="NCBI Taxonomy" id="184978"/>
    <lineage>
        <taxon>Eukaryota</taxon>
        <taxon>Fungi</taxon>
        <taxon>Dikarya</taxon>
        <taxon>Ascomycota</taxon>
        <taxon>Pezizomycotina</taxon>
        <taxon>Dothideomycetes</taxon>
        <taxon>Pleosporomycetidae</taxon>
        <taxon>Pleosporales</taxon>
        <taxon>Pleosporineae</taxon>
        <taxon>Pleosporaceae</taxon>
        <taxon>Decorospora</taxon>
    </lineage>
</organism>
<dbReference type="PANTHER" id="PTHR43433">
    <property type="entry name" value="HYDROLASE, ALPHA/BETA FOLD FAMILY PROTEIN"/>
    <property type="match status" value="1"/>
</dbReference>
<name>A0A6A5K7Q6_9PLEO</name>
<dbReference type="GO" id="GO:0005777">
    <property type="term" value="C:peroxisome"/>
    <property type="evidence" value="ECO:0007669"/>
    <property type="project" value="UniProtKB-SubCell"/>
</dbReference>
<accession>A0A6A5K7Q6</accession>
<dbReference type="EMBL" id="ML975447">
    <property type="protein sequence ID" value="KAF1829363.1"/>
    <property type="molecule type" value="Genomic_DNA"/>
</dbReference>
<proteinExistence type="inferred from homology"/>
<evidence type="ECO:0000256" key="4">
    <source>
        <dbReference type="ARBA" id="ARBA00023140"/>
    </source>
</evidence>
<feature type="domain" description="AB hydrolase-1" evidence="6">
    <location>
        <begin position="52"/>
        <end position="306"/>
    </location>
</feature>
<dbReference type="PANTHER" id="PTHR43433:SF10">
    <property type="entry name" value="AB HYDROLASE-1 DOMAIN-CONTAINING PROTEIN"/>
    <property type="match status" value="1"/>
</dbReference>
<comment type="subcellular location">
    <subcellularLocation>
        <location evidence="1">Peroxisome</location>
    </subcellularLocation>
</comment>
<dbReference type="Gene3D" id="3.40.50.1820">
    <property type="entry name" value="alpha/beta hydrolase"/>
    <property type="match status" value="1"/>
</dbReference>
<dbReference type="GO" id="GO:0016787">
    <property type="term" value="F:hydrolase activity"/>
    <property type="evidence" value="ECO:0007669"/>
    <property type="project" value="UniProtKB-KW"/>
</dbReference>
<feature type="region of interest" description="Disordered" evidence="5">
    <location>
        <begin position="1"/>
        <end position="20"/>
    </location>
</feature>
<dbReference type="Pfam" id="PF12697">
    <property type="entry name" value="Abhydrolase_6"/>
    <property type="match status" value="1"/>
</dbReference>
<evidence type="ECO:0000313" key="8">
    <source>
        <dbReference type="Proteomes" id="UP000800040"/>
    </source>
</evidence>
<dbReference type="OrthoDB" id="294702at2759"/>
<evidence type="ECO:0000256" key="3">
    <source>
        <dbReference type="ARBA" id="ARBA00023026"/>
    </source>
</evidence>
<protein>
    <submittedName>
        <fullName evidence="7">Alpha/beta-hydrolase</fullName>
    </submittedName>
</protein>
<keyword evidence="8" id="KW-1185">Reference proteome</keyword>
<evidence type="ECO:0000313" key="7">
    <source>
        <dbReference type="EMBL" id="KAF1829363.1"/>
    </source>
</evidence>